<feature type="transmembrane region" description="Helical" evidence="9">
    <location>
        <begin position="53"/>
        <end position="72"/>
    </location>
</feature>
<feature type="transmembrane region" description="Helical" evidence="9">
    <location>
        <begin position="137"/>
        <end position="154"/>
    </location>
</feature>
<dbReference type="InterPro" id="IPR000522">
    <property type="entry name" value="ABC_transptr_permease_BtuC"/>
</dbReference>
<dbReference type="GO" id="GO:0033214">
    <property type="term" value="P:siderophore-iron import into cell"/>
    <property type="evidence" value="ECO:0007669"/>
    <property type="project" value="TreeGrafter"/>
</dbReference>
<evidence type="ECO:0000256" key="9">
    <source>
        <dbReference type="SAM" id="Phobius"/>
    </source>
</evidence>
<evidence type="ECO:0000256" key="5">
    <source>
        <dbReference type="ARBA" id="ARBA00022692"/>
    </source>
</evidence>
<evidence type="ECO:0000256" key="1">
    <source>
        <dbReference type="ARBA" id="ARBA00004651"/>
    </source>
</evidence>
<dbReference type="InterPro" id="IPR037294">
    <property type="entry name" value="ABC_BtuC-like"/>
</dbReference>
<protein>
    <submittedName>
        <fullName evidence="10">ABC transporter permease</fullName>
    </submittedName>
</protein>
<evidence type="ECO:0000256" key="3">
    <source>
        <dbReference type="ARBA" id="ARBA00022448"/>
    </source>
</evidence>
<dbReference type="RefSeq" id="WP_190126635.1">
    <property type="nucleotide sequence ID" value="NZ_BMWG01000030.1"/>
</dbReference>
<reference evidence="10" key="1">
    <citation type="journal article" date="2014" name="Int. J. Syst. Evol. Microbiol.">
        <title>Complete genome sequence of Corynebacterium casei LMG S-19264T (=DSM 44701T), isolated from a smear-ripened cheese.</title>
        <authorList>
            <consortium name="US DOE Joint Genome Institute (JGI-PGF)"/>
            <person name="Walter F."/>
            <person name="Albersmeier A."/>
            <person name="Kalinowski J."/>
            <person name="Ruckert C."/>
        </authorList>
    </citation>
    <scope>NUCLEOTIDE SEQUENCE</scope>
    <source>
        <strain evidence="10">JCM 4988</strain>
    </source>
</reference>
<keyword evidence="6 9" id="KW-1133">Transmembrane helix</keyword>
<dbReference type="PANTHER" id="PTHR30472">
    <property type="entry name" value="FERRIC ENTEROBACTIN TRANSPORT SYSTEM PERMEASE PROTEIN"/>
    <property type="match status" value="1"/>
</dbReference>
<feature type="transmembrane region" description="Helical" evidence="9">
    <location>
        <begin position="237"/>
        <end position="259"/>
    </location>
</feature>
<dbReference type="GO" id="GO:0022857">
    <property type="term" value="F:transmembrane transporter activity"/>
    <property type="evidence" value="ECO:0007669"/>
    <property type="project" value="InterPro"/>
</dbReference>
<comment type="subcellular location">
    <subcellularLocation>
        <location evidence="1">Cell membrane</location>
        <topology evidence="1">Multi-pass membrane protein</topology>
    </subcellularLocation>
</comment>
<organism evidence="10 11">
    <name type="scientific">Streptomyces inusitatus</name>
    <dbReference type="NCBI Taxonomy" id="68221"/>
    <lineage>
        <taxon>Bacteria</taxon>
        <taxon>Bacillati</taxon>
        <taxon>Actinomycetota</taxon>
        <taxon>Actinomycetes</taxon>
        <taxon>Kitasatosporales</taxon>
        <taxon>Streptomycetaceae</taxon>
        <taxon>Streptomyces</taxon>
    </lineage>
</organism>
<keyword evidence="5 9" id="KW-0812">Transmembrane</keyword>
<feature type="transmembrane region" description="Helical" evidence="9">
    <location>
        <begin position="280"/>
        <end position="305"/>
    </location>
</feature>
<gene>
    <name evidence="10" type="ORF">GCM10010387_62320</name>
</gene>
<comment type="similarity">
    <text evidence="2">Belongs to the binding-protein-dependent transport system permease family. FecCD subfamily.</text>
</comment>
<dbReference type="FunFam" id="1.10.3470.10:FF:000001">
    <property type="entry name" value="Vitamin B12 ABC transporter permease BtuC"/>
    <property type="match status" value="1"/>
</dbReference>
<reference evidence="10" key="2">
    <citation type="submission" date="2020-09" db="EMBL/GenBank/DDBJ databases">
        <authorList>
            <person name="Sun Q."/>
            <person name="Ohkuma M."/>
        </authorList>
    </citation>
    <scope>NUCLEOTIDE SEQUENCE</scope>
    <source>
        <strain evidence="10">JCM 4988</strain>
    </source>
</reference>
<dbReference type="EMBL" id="BMWG01000030">
    <property type="protein sequence ID" value="GGZ60168.1"/>
    <property type="molecule type" value="Genomic_DNA"/>
</dbReference>
<comment type="caution">
    <text evidence="10">The sequence shown here is derived from an EMBL/GenBank/DDBJ whole genome shotgun (WGS) entry which is preliminary data.</text>
</comment>
<keyword evidence="7 9" id="KW-0472">Membrane</keyword>
<dbReference type="Gene3D" id="1.10.3470.10">
    <property type="entry name" value="ABC transporter involved in vitamin B12 uptake, BtuC"/>
    <property type="match status" value="1"/>
</dbReference>
<evidence type="ECO:0000313" key="10">
    <source>
        <dbReference type="EMBL" id="GGZ60168.1"/>
    </source>
</evidence>
<dbReference type="PANTHER" id="PTHR30472:SF24">
    <property type="entry name" value="FERRIC ENTEROBACTIN TRANSPORT SYSTEM PERMEASE PROTEIN FEPG"/>
    <property type="match status" value="1"/>
</dbReference>
<evidence type="ECO:0000256" key="4">
    <source>
        <dbReference type="ARBA" id="ARBA00022475"/>
    </source>
</evidence>
<dbReference type="CDD" id="cd06550">
    <property type="entry name" value="TM_ABC_iron-siderophores_like"/>
    <property type="match status" value="1"/>
</dbReference>
<evidence type="ECO:0000256" key="8">
    <source>
        <dbReference type="SAM" id="MobiDB-lite"/>
    </source>
</evidence>
<dbReference type="Pfam" id="PF01032">
    <property type="entry name" value="FecCD"/>
    <property type="match status" value="1"/>
</dbReference>
<dbReference type="Proteomes" id="UP000630936">
    <property type="component" value="Unassembled WGS sequence"/>
</dbReference>
<feature type="transmembrane region" description="Helical" evidence="9">
    <location>
        <begin position="160"/>
        <end position="179"/>
    </location>
</feature>
<evidence type="ECO:0000313" key="11">
    <source>
        <dbReference type="Proteomes" id="UP000630936"/>
    </source>
</evidence>
<accession>A0A918V2U5</accession>
<feature type="transmembrane region" description="Helical" evidence="9">
    <location>
        <begin position="107"/>
        <end position="125"/>
    </location>
</feature>
<dbReference type="GO" id="GO:0005886">
    <property type="term" value="C:plasma membrane"/>
    <property type="evidence" value="ECO:0007669"/>
    <property type="project" value="UniProtKB-SubCell"/>
</dbReference>
<feature type="region of interest" description="Disordered" evidence="8">
    <location>
        <begin position="1"/>
        <end position="25"/>
    </location>
</feature>
<evidence type="ECO:0000256" key="2">
    <source>
        <dbReference type="ARBA" id="ARBA00007935"/>
    </source>
</evidence>
<evidence type="ECO:0000256" key="7">
    <source>
        <dbReference type="ARBA" id="ARBA00023136"/>
    </source>
</evidence>
<dbReference type="AlphaFoldDB" id="A0A918V2U5"/>
<keyword evidence="11" id="KW-1185">Reference proteome</keyword>
<keyword evidence="3" id="KW-0813">Transport</keyword>
<keyword evidence="4" id="KW-1003">Cell membrane</keyword>
<name>A0A918V2U5_9ACTN</name>
<evidence type="ECO:0000256" key="6">
    <source>
        <dbReference type="ARBA" id="ARBA00022989"/>
    </source>
</evidence>
<proteinExistence type="inferred from homology"/>
<feature type="transmembrane region" description="Helical" evidence="9">
    <location>
        <begin position="191"/>
        <end position="211"/>
    </location>
</feature>
<feature type="transmembrane region" description="Helical" evidence="9">
    <location>
        <begin position="347"/>
        <end position="367"/>
    </location>
</feature>
<sequence length="376" mass="38137">MSTDSLTKTPVEPPGPAAPPPSGAPLTARRLVPGWRLRLAGGRIALRLPKRPLVTGFALLAAVLTVAVLALGTGDFTVSPPDVVRALAGAGTSATDYVVNTLRLPRLLVGIVVGAALGMSGAVFQSLARNPLGSPDIIGFETGAATGALLQLLIFGGGPFAVAVSAVLGGLGTALAVYALSYKRGVQGYRLILVGIAAGALLSSVNSYLMIKASLDEAQAAAVWLTGSLNGRGWDQLAPALIAVAVLVPAVLLLGPHLRMMEAGDASAKALGVPVERSRLALVIVAVLLCATATAAAGPIAFVALAAPQLARRLTRAAGVTLVPAALMGALLLIAGDFAAQRVLAPIQLPVGIMTAAIGGLYLMWLLTHEWRAGRR</sequence>
<dbReference type="SUPFAM" id="SSF81345">
    <property type="entry name" value="ABC transporter involved in vitamin B12 uptake, BtuC"/>
    <property type="match status" value="1"/>
</dbReference>
<feature type="transmembrane region" description="Helical" evidence="9">
    <location>
        <begin position="317"/>
        <end position="335"/>
    </location>
</feature>
<feature type="compositionally biased region" description="Pro residues" evidence="8">
    <location>
        <begin position="11"/>
        <end position="23"/>
    </location>
</feature>